<dbReference type="VEuPathDB" id="VectorBase:GPPI009314"/>
<name>A0A1B0AUP1_9MUSC</name>
<evidence type="ECO:0008006" key="4">
    <source>
        <dbReference type="Google" id="ProtNLM"/>
    </source>
</evidence>
<evidence type="ECO:0000313" key="2">
    <source>
        <dbReference type="EnsemblMetazoa" id="GPPI009314-PA"/>
    </source>
</evidence>
<accession>A0A1B0AUP1</accession>
<dbReference type="EMBL" id="JXJN01003700">
    <property type="status" value="NOT_ANNOTATED_CDS"/>
    <property type="molecule type" value="Genomic_DNA"/>
</dbReference>
<reference evidence="3" key="1">
    <citation type="submission" date="2015-01" db="EMBL/GenBank/DDBJ databases">
        <authorList>
            <person name="Aksoy S."/>
            <person name="Warren W."/>
            <person name="Wilson R.K."/>
        </authorList>
    </citation>
    <scope>NUCLEOTIDE SEQUENCE [LARGE SCALE GENOMIC DNA]</scope>
    <source>
        <strain evidence="3">IAEA</strain>
    </source>
</reference>
<evidence type="ECO:0000313" key="3">
    <source>
        <dbReference type="Proteomes" id="UP000092460"/>
    </source>
</evidence>
<dbReference type="STRING" id="67801.A0A1B0AUP1"/>
<dbReference type="AlphaFoldDB" id="A0A1B0AUP1"/>
<reference evidence="2" key="2">
    <citation type="submission" date="2020-05" db="UniProtKB">
        <authorList>
            <consortium name="EnsemblMetazoa"/>
        </authorList>
    </citation>
    <scope>IDENTIFICATION</scope>
    <source>
        <strain evidence="2">IAEA</strain>
    </source>
</reference>
<feature type="compositionally biased region" description="Basic residues" evidence="1">
    <location>
        <begin position="35"/>
        <end position="49"/>
    </location>
</feature>
<dbReference type="Proteomes" id="UP000092460">
    <property type="component" value="Unassembled WGS sequence"/>
</dbReference>
<dbReference type="Gene3D" id="3.10.20.90">
    <property type="entry name" value="Phosphatidylinositol 3-kinase Catalytic Subunit, Chain A, domain 1"/>
    <property type="match status" value="1"/>
</dbReference>
<feature type="region of interest" description="Disordered" evidence="1">
    <location>
        <begin position="171"/>
        <end position="209"/>
    </location>
</feature>
<feature type="region of interest" description="Disordered" evidence="1">
    <location>
        <begin position="20"/>
        <end position="52"/>
    </location>
</feature>
<dbReference type="EnsemblMetazoa" id="GPPI009314-RA">
    <property type="protein sequence ID" value="GPPI009314-PA"/>
    <property type="gene ID" value="GPPI009314"/>
</dbReference>
<keyword evidence="3" id="KW-1185">Reference proteome</keyword>
<evidence type="ECO:0000256" key="1">
    <source>
        <dbReference type="SAM" id="MobiDB-lite"/>
    </source>
</evidence>
<protein>
    <recommendedName>
        <fullName evidence="4">SNRNP25 ubiquitin-like domain-containing protein</fullName>
    </recommendedName>
</protein>
<organism evidence="2 3">
    <name type="scientific">Glossina palpalis gambiensis</name>
    <dbReference type="NCBI Taxonomy" id="67801"/>
    <lineage>
        <taxon>Eukaryota</taxon>
        <taxon>Metazoa</taxon>
        <taxon>Ecdysozoa</taxon>
        <taxon>Arthropoda</taxon>
        <taxon>Hexapoda</taxon>
        <taxon>Insecta</taxon>
        <taxon>Pterygota</taxon>
        <taxon>Neoptera</taxon>
        <taxon>Endopterygota</taxon>
        <taxon>Diptera</taxon>
        <taxon>Brachycera</taxon>
        <taxon>Muscomorpha</taxon>
        <taxon>Hippoboscoidea</taxon>
        <taxon>Glossinidae</taxon>
        <taxon>Glossina</taxon>
    </lineage>
</organism>
<sequence length="291" mass="33591">MSQRLKCLQSINSLPINLKRQKQREQRKLNNGVGKNHKKNQKKLRKKGKSKNEDFEWQELQALISATESELKTILENEPVLADIPYDISPEELEGEIALAKGSGMTIYIQRDGLSTLTVVLPQKKPTIANLKRAIEIVAKLQLKRELRERQAERLKRRRYNAIIAKTSDDNEENIENLQQQQKQKQQQHSDTQKDIASSVSTKESDKTITKGARLTGELVCSTVHNGHQHRPNVSWRFLWRVYALYNLVTNQPINDENAGGRQLLSECGIENAQPLKFCKREKYFGRKRQK</sequence>
<proteinExistence type="predicted"/>